<feature type="transmembrane region" description="Helical" evidence="2">
    <location>
        <begin position="251"/>
        <end position="270"/>
    </location>
</feature>
<name>A0AAD3Y3X5_NEPGR</name>
<dbReference type="AlphaFoldDB" id="A0AAD3Y3X5"/>
<evidence type="ECO:0000313" key="3">
    <source>
        <dbReference type="EMBL" id="GMH26565.1"/>
    </source>
</evidence>
<dbReference type="Proteomes" id="UP001279734">
    <property type="component" value="Unassembled WGS sequence"/>
</dbReference>
<dbReference type="PANTHER" id="PTHR31061:SF25">
    <property type="entry name" value="HEPARAN-ALPHA-GLUCOSAMINIDE N-ACETYLTRANSFERASE-LIKE PROTEIN (DUF1624)"/>
    <property type="match status" value="1"/>
</dbReference>
<proteinExistence type="predicted"/>
<gene>
    <name evidence="3" type="ORF">Nepgr_028408</name>
</gene>
<accession>A0AAD3Y3X5</accession>
<reference evidence="3" key="1">
    <citation type="submission" date="2023-05" db="EMBL/GenBank/DDBJ databases">
        <title>Nepenthes gracilis genome sequencing.</title>
        <authorList>
            <person name="Fukushima K."/>
        </authorList>
    </citation>
    <scope>NUCLEOTIDE SEQUENCE</scope>
    <source>
        <strain evidence="3">SING2019-196</strain>
    </source>
</reference>
<comment type="caution">
    <text evidence="3">The sequence shown here is derived from an EMBL/GenBank/DDBJ whole genome shotgun (WGS) entry which is preliminary data.</text>
</comment>
<keyword evidence="4" id="KW-1185">Reference proteome</keyword>
<evidence type="ECO:0000256" key="2">
    <source>
        <dbReference type="SAM" id="Phobius"/>
    </source>
</evidence>
<protein>
    <submittedName>
        <fullName evidence="3">Uncharacterized protein</fullName>
    </submittedName>
</protein>
<keyword evidence="2" id="KW-0812">Transmembrane</keyword>
<sequence length="286" mass="31954">MRQQFPKPAEGWLTGDEESLSLSQDPRNNRKPSLITPSLMHFSKRPQTLSHGINVVHQQQSEVHRFSRPINIGINNTGCASGASDSVLDPALQARSAKSVTASSVTLHPPPLLPTTTAWFISLLMVLVDDTGGEWPMITHAPWNGCNLVDFVLVLYGTYVPDKEFRVQNSYSADYEKHFNIICGVSGNLDPPCNAIEYVDRKVLGITHMYRHPAWRRSEACTSSSPYEGPIRPDAPSWCSAPYEPVGILRLMHWVSMGLTLFVLGMVFHFTHAISLNKQLYTFSYV</sequence>
<evidence type="ECO:0000313" key="4">
    <source>
        <dbReference type="Proteomes" id="UP001279734"/>
    </source>
</evidence>
<dbReference type="PANTHER" id="PTHR31061">
    <property type="entry name" value="LD22376P"/>
    <property type="match status" value="1"/>
</dbReference>
<dbReference type="EMBL" id="BSYO01000031">
    <property type="protein sequence ID" value="GMH26565.1"/>
    <property type="molecule type" value="Genomic_DNA"/>
</dbReference>
<keyword evidence="2" id="KW-1133">Transmembrane helix</keyword>
<organism evidence="3 4">
    <name type="scientific">Nepenthes gracilis</name>
    <name type="common">Slender pitcher plant</name>
    <dbReference type="NCBI Taxonomy" id="150966"/>
    <lineage>
        <taxon>Eukaryota</taxon>
        <taxon>Viridiplantae</taxon>
        <taxon>Streptophyta</taxon>
        <taxon>Embryophyta</taxon>
        <taxon>Tracheophyta</taxon>
        <taxon>Spermatophyta</taxon>
        <taxon>Magnoliopsida</taxon>
        <taxon>eudicotyledons</taxon>
        <taxon>Gunneridae</taxon>
        <taxon>Pentapetalae</taxon>
        <taxon>Caryophyllales</taxon>
        <taxon>Nepenthaceae</taxon>
        <taxon>Nepenthes</taxon>
    </lineage>
</organism>
<keyword evidence="2" id="KW-0472">Membrane</keyword>
<evidence type="ECO:0000256" key="1">
    <source>
        <dbReference type="SAM" id="MobiDB-lite"/>
    </source>
</evidence>
<feature type="region of interest" description="Disordered" evidence="1">
    <location>
        <begin position="1"/>
        <end position="37"/>
    </location>
</feature>